<sequence>MKKSLIATLVLLCAGQSVANEAAFYANADKQAEAPQAYALSEQNLAWLEQAHKQRAKDAVALVEVLKQDKDLYQALENWQSLSFEQRMALLPRVFEIECQTLGIVPPTLVINNTLYPSRAVNFVFDIRFPGSGLVYLNPDKLKDMEVYAPLAFLLHETRHAYQFQQANNQKSVLAKGYLAAFKTQSTLSGASFSDFLTLLNEYEAFQFGNHVLELITQGQFESPMMGTFASQFDDNNQLKIDLVSLNKHQHKGSVLSQFNQLMKAQYLLRYPEKAE</sequence>
<feature type="chain" id="PRO_5011795375" description="DUF2268 domain-containing protein" evidence="1">
    <location>
        <begin position="20"/>
        <end position="276"/>
    </location>
</feature>
<feature type="signal peptide" evidence="1">
    <location>
        <begin position="1"/>
        <end position="19"/>
    </location>
</feature>
<dbReference type="RefSeq" id="WP_093329490.1">
    <property type="nucleotide sequence ID" value="NZ_AP027363.1"/>
</dbReference>
<gene>
    <name evidence="2" type="ORF">SAMN05660429_01841</name>
</gene>
<organism evidence="2 3">
    <name type="scientific">Thalassotalea agarivorans</name>
    <name type="common">Thalassomonas agarivorans</name>
    <dbReference type="NCBI Taxonomy" id="349064"/>
    <lineage>
        <taxon>Bacteria</taxon>
        <taxon>Pseudomonadati</taxon>
        <taxon>Pseudomonadota</taxon>
        <taxon>Gammaproteobacteria</taxon>
        <taxon>Alteromonadales</taxon>
        <taxon>Colwelliaceae</taxon>
        <taxon>Thalassotalea</taxon>
    </lineage>
</organism>
<evidence type="ECO:0000313" key="2">
    <source>
        <dbReference type="EMBL" id="SET46071.1"/>
    </source>
</evidence>
<proteinExistence type="predicted"/>
<keyword evidence="1" id="KW-0732">Signal</keyword>
<dbReference type="EMBL" id="FOHK01000008">
    <property type="protein sequence ID" value="SET46071.1"/>
    <property type="molecule type" value="Genomic_DNA"/>
</dbReference>
<dbReference type="OrthoDB" id="6258463at2"/>
<accession>A0A1I0EM91</accession>
<keyword evidence="3" id="KW-1185">Reference proteome</keyword>
<dbReference type="AlphaFoldDB" id="A0A1I0EM91"/>
<protein>
    <recommendedName>
        <fullName evidence="4">DUF2268 domain-containing protein</fullName>
    </recommendedName>
</protein>
<dbReference type="Proteomes" id="UP000199308">
    <property type="component" value="Unassembled WGS sequence"/>
</dbReference>
<reference evidence="2 3" key="1">
    <citation type="submission" date="2016-10" db="EMBL/GenBank/DDBJ databases">
        <authorList>
            <person name="de Groot N.N."/>
        </authorList>
    </citation>
    <scope>NUCLEOTIDE SEQUENCE [LARGE SCALE GENOMIC DNA]</scope>
    <source>
        <strain evidence="2 3">DSM 19706</strain>
    </source>
</reference>
<dbReference type="STRING" id="349064.SAMN05660429_01841"/>
<evidence type="ECO:0008006" key="4">
    <source>
        <dbReference type="Google" id="ProtNLM"/>
    </source>
</evidence>
<name>A0A1I0EM91_THASX</name>
<evidence type="ECO:0000256" key="1">
    <source>
        <dbReference type="SAM" id="SignalP"/>
    </source>
</evidence>
<evidence type="ECO:0000313" key="3">
    <source>
        <dbReference type="Proteomes" id="UP000199308"/>
    </source>
</evidence>